<protein>
    <submittedName>
        <fullName evidence="4">Sulfotransferase domain-containing protein</fullName>
    </submittedName>
</protein>
<evidence type="ECO:0000313" key="4">
    <source>
        <dbReference type="EMBL" id="MDT0689341.1"/>
    </source>
</evidence>
<keyword evidence="2" id="KW-0808">Transferase</keyword>
<feature type="domain" description="Sulfotransferase" evidence="3">
    <location>
        <begin position="4"/>
        <end position="247"/>
    </location>
</feature>
<dbReference type="PANTHER" id="PTHR11783">
    <property type="entry name" value="SULFOTRANSFERASE SULT"/>
    <property type="match status" value="1"/>
</dbReference>
<dbReference type="Pfam" id="PF00685">
    <property type="entry name" value="Sulfotransfer_1"/>
    <property type="match status" value="1"/>
</dbReference>
<evidence type="ECO:0000259" key="3">
    <source>
        <dbReference type="Pfam" id="PF00685"/>
    </source>
</evidence>
<organism evidence="4 5">
    <name type="scientific">Autumnicola patrickiae</name>
    <dbReference type="NCBI Taxonomy" id="3075591"/>
    <lineage>
        <taxon>Bacteria</taxon>
        <taxon>Pseudomonadati</taxon>
        <taxon>Bacteroidota</taxon>
        <taxon>Flavobacteriia</taxon>
        <taxon>Flavobacteriales</taxon>
        <taxon>Flavobacteriaceae</taxon>
        <taxon>Autumnicola</taxon>
    </lineage>
</organism>
<dbReference type="InterPro" id="IPR000863">
    <property type="entry name" value="Sulfotransferase_dom"/>
</dbReference>
<name>A0ABU3E038_9FLAO</name>
<evidence type="ECO:0000313" key="5">
    <source>
        <dbReference type="Proteomes" id="UP001261624"/>
    </source>
</evidence>
<comment type="similarity">
    <text evidence="1">Belongs to the sulfotransferase 1 family.</text>
</comment>
<dbReference type="SUPFAM" id="SSF52540">
    <property type="entry name" value="P-loop containing nucleoside triphosphate hydrolases"/>
    <property type="match status" value="1"/>
</dbReference>
<dbReference type="EMBL" id="JAVRHM010000005">
    <property type="protein sequence ID" value="MDT0689341.1"/>
    <property type="molecule type" value="Genomic_DNA"/>
</dbReference>
<proteinExistence type="inferred from homology"/>
<dbReference type="InterPro" id="IPR027417">
    <property type="entry name" value="P-loop_NTPase"/>
</dbReference>
<comment type="caution">
    <text evidence="4">The sequence shown here is derived from an EMBL/GenBank/DDBJ whole genome shotgun (WGS) entry which is preliminary data.</text>
</comment>
<keyword evidence="5" id="KW-1185">Reference proteome</keyword>
<dbReference type="RefSeq" id="WP_311682806.1">
    <property type="nucleotide sequence ID" value="NZ_JAVRHM010000005.1"/>
</dbReference>
<gene>
    <name evidence="4" type="ORF">RM549_06060</name>
</gene>
<reference evidence="4 5" key="1">
    <citation type="submission" date="2023-09" db="EMBL/GenBank/DDBJ databases">
        <authorList>
            <person name="Rey-Velasco X."/>
        </authorList>
    </citation>
    <scope>NUCLEOTIDE SEQUENCE [LARGE SCALE GENOMIC DNA]</scope>
    <source>
        <strain evidence="4 5">F188</strain>
    </source>
</reference>
<evidence type="ECO:0000256" key="2">
    <source>
        <dbReference type="ARBA" id="ARBA00022679"/>
    </source>
</evidence>
<evidence type="ECO:0000256" key="1">
    <source>
        <dbReference type="ARBA" id="ARBA00005771"/>
    </source>
</evidence>
<dbReference type="Gene3D" id="3.40.50.300">
    <property type="entry name" value="P-loop containing nucleotide triphosphate hydrolases"/>
    <property type="match status" value="1"/>
</dbReference>
<sequence>MNILQISAPKSGSYWLHTILHQILQKKDIPMKSFIQQQEIYQHAKNLELSFKDQAAVDMMDIEQDDCYYRISSVFREKLPDPAAYANSTSLAWTHSTLCTMSFDILPLFTKRICIVRDPRDRALSAAKFAFTPYMKKHYPSPYSSPEEFIQNEYANLLERWVWFYGNYLLHKEELDIHIVFYERLLHDFPAELKSLLNYLQVSLSEEQQKEIEEAVTFSNMKNKSPKHLNKGKFGKWMEQLSEEQKKLAIEKAGGLMQHLNYPLKIIEGQEKLPSLTSDIPQNKLKEMLQDISWYELYNSNSL</sequence>
<dbReference type="Proteomes" id="UP001261624">
    <property type="component" value="Unassembled WGS sequence"/>
</dbReference>
<accession>A0ABU3E038</accession>